<dbReference type="Pfam" id="PF11201">
    <property type="entry name" value="DUF2982"/>
    <property type="match status" value="1"/>
</dbReference>
<dbReference type="InterPro" id="IPR021367">
    <property type="entry name" value="DUF2982"/>
</dbReference>
<organism evidence="2 3">
    <name type="scientific">Shewanella inventionis</name>
    <dbReference type="NCBI Taxonomy" id="1738770"/>
    <lineage>
        <taxon>Bacteria</taxon>
        <taxon>Pseudomonadati</taxon>
        <taxon>Pseudomonadota</taxon>
        <taxon>Gammaproteobacteria</taxon>
        <taxon>Alteromonadales</taxon>
        <taxon>Shewanellaceae</taxon>
        <taxon>Shewanella</taxon>
    </lineage>
</organism>
<feature type="transmembrane region" description="Helical" evidence="1">
    <location>
        <begin position="15"/>
        <end position="34"/>
    </location>
</feature>
<keyword evidence="1" id="KW-0472">Membrane</keyword>
<comment type="caution">
    <text evidence="2">The sequence shown here is derived from an EMBL/GenBank/DDBJ whole genome shotgun (WGS) entry which is preliminary data.</text>
</comment>
<protein>
    <recommendedName>
        <fullName evidence="4">DUF2982 domain-containing protein</fullName>
    </recommendedName>
</protein>
<keyword evidence="3" id="KW-1185">Reference proteome</keyword>
<keyword evidence="1" id="KW-0812">Transmembrane</keyword>
<accession>A0ABQ1JAD2</accession>
<proteinExistence type="predicted"/>
<evidence type="ECO:0000256" key="1">
    <source>
        <dbReference type="SAM" id="Phobius"/>
    </source>
</evidence>
<feature type="transmembrane region" description="Helical" evidence="1">
    <location>
        <begin position="40"/>
        <end position="59"/>
    </location>
</feature>
<evidence type="ECO:0000313" key="3">
    <source>
        <dbReference type="Proteomes" id="UP000617555"/>
    </source>
</evidence>
<gene>
    <name evidence="2" type="ORF">GCM10011607_23190</name>
</gene>
<evidence type="ECO:0000313" key="2">
    <source>
        <dbReference type="EMBL" id="GGB61797.1"/>
    </source>
</evidence>
<sequence>MIDELLITPFSKRNGITLTLFGSISLLSSLVIFIGFGSLFALGMMLFALGSVGLILGIAKVYQPAVSFKLTAQGMCFFHRRGQVFIEWSNIQRLDNVRVNQNMELIELPYIGVKLKQINPILDCISPRLATGLLTEQRPLLMTAATQDEDLQSLEGYLGTEYTPLIVNGDRYRGVLAMFGHRCQTLNEQLGYHLYLSTDSIDRDPKEFVSLLRQWQQSNQAATLAEVHLQGE</sequence>
<name>A0ABQ1JAD2_9GAMM</name>
<reference evidence="3" key="1">
    <citation type="journal article" date="2019" name="Int. J. Syst. Evol. Microbiol.">
        <title>The Global Catalogue of Microorganisms (GCM) 10K type strain sequencing project: providing services to taxonomists for standard genome sequencing and annotation.</title>
        <authorList>
            <consortium name="The Broad Institute Genomics Platform"/>
            <consortium name="The Broad Institute Genome Sequencing Center for Infectious Disease"/>
            <person name="Wu L."/>
            <person name="Ma J."/>
        </authorList>
    </citation>
    <scope>NUCLEOTIDE SEQUENCE [LARGE SCALE GENOMIC DNA]</scope>
    <source>
        <strain evidence="3">CGMCC 1.15339</strain>
    </source>
</reference>
<evidence type="ECO:0008006" key="4">
    <source>
        <dbReference type="Google" id="ProtNLM"/>
    </source>
</evidence>
<keyword evidence="1" id="KW-1133">Transmembrane helix</keyword>
<dbReference type="EMBL" id="BMII01000018">
    <property type="protein sequence ID" value="GGB61797.1"/>
    <property type="molecule type" value="Genomic_DNA"/>
</dbReference>
<dbReference type="Proteomes" id="UP000617555">
    <property type="component" value="Unassembled WGS sequence"/>
</dbReference>
<dbReference type="RefSeq" id="WP_188739521.1">
    <property type="nucleotide sequence ID" value="NZ_BMII01000018.1"/>
</dbReference>